<feature type="compositionally biased region" description="Polar residues" evidence="2">
    <location>
        <begin position="1249"/>
        <end position="1262"/>
    </location>
</feature>
<feature type="compositionally biased region" description="Basic and acidic residues" evidence="2">
    <location>
        <begin position="1403"/>
        <end position="1415"/>
    </location>
</feature>
<evidence type="ECO:0000313" key="5">
    <source>
        <dbReference type="RefSeq" id="XP_053538462.1"/>
    </source>
</evidence>
<dbReference type="Pfam" id="PF00498">
    <property type="entry name" value="FHA"/>
    <property type="match status" value="1"/>
</dbReference>
<feature type="region of interest" description="Disordered" evidence="2">
    <location>
        <begin position="660"/>
        <end position="730"/>
    </location>
</feature>
<evidence type="ECO:0000313" key="4">
    <source>
        <dbReference type="Proteomes" id="UP000221080"/>
    </source>
</evidence>
<dbReference type="Gene3D" id="2.60.200.20">
    <property type="match status" value="1"/>
</dbReference>
<organism evidence="4 5">
    <name type="scientific">Ictalurus punctatus</name>
    <name type="common">Channel catfish</name>
    <name type="synonym">Silurus punctatus</name>
    <dbReference type="NCBI Taxonomy" id="7998"/>
    <lineage>
        <taxon>Eukaryota</taxon>
        <taxon>Metazoa</taxon>
        <taxon>Chordata</taxon>
        <taxon>Craniata</taxon>
        <taxon>Vertebrata</taxon>
        <taxon>Euteleostomi</taxon>
        <taxon>Actinopterygii</taxon>
        <taxon>Neopterygii</taxon>
        <taxon>Teleostei</taxon>
        <taxon>Ostariophysi</taxon>
        <taxon>Siluriformes</taxon>
        <taxon>Ictaluridae</taxon>
        <taxon>Ictalurus</taxon>
    </lineage>
</organism>
<feature type="compositionally biased region" description="Low complexity" evidence="2">
    <location>
        <begin position="1635"/>
        <end position="1649"/>
    </location>
</feature>
<reference evidence="4" key="1">
    <citation type="journal article" date="2016" name="Nat. Commun.">
        <title>The channel catfish genome sequence provides insights into the evolution of scale formation in teleosts.</title>
        <authorList>
            <person name="Liu Z."/>
            <person name="Liu S."/>
            <person name="Yao J."/>
            <person name="Bao L."/>
            <person name="Zhang J."/>
            <person name="Li Y."/>
            <person name="Jiang C."/>
            <person name="Sun L."/>
            <person name="Wang R."/>
            <person name="Zhang Y."/>
            <person name="Zhou T."/>
            <person name="Zeng Q."/>
            <person name="Fu Q."/>
            <person name="Gao S."/>
            <person name="Li N."/>
            <person name="Koren S."/>
            <person name="Jiang Y."/>
            <person name="Zimin A."/>
            <person name="Xu P."/>
            <person name="Phillippy A.M."/>
            <person name="Geng X."/>
            <person name="Song L."/>
            <person name="Sun F."/>
            <person name="Li C."/>
            <person name="Wang X."/>
            <person name="Chen A."/>
            <person name="Jin Y."/>
            <person name="Yuan Z."/>
            <person name="Yang Y."/>
            <person name="Tan S."/>
            <person name="Peatman E."/>
            <person name="Lu J."/>
            <person name="Qin Z."/>
            <person name="Dunham R."/>
            <person name="Li Z."/>
            <person name="Sonstegard T."/>
            <person name="Feng J."/>
            <person name="Danzmann R.G."/>
            <person name="Schroeder S."/>
            <person name="Scheffler B."/>
            <person name="Duke M.V."/>
            <person name="Ballard L."/>
            <person name="Kucuktas H."/>
            <person name="Kaltenboeck L."/>
            <person name="Liu H."/>
            <person name="Armbruster J."/>
            <person name="Xie Y."/>
            <person name="Kirby M.L."/>
            <person name="Tian Y."/>
            <person name="Flanagan M.E."/>
            <person name="Mu W."/>
            <person name="Waldbieser G.C."/>
        </authorList>
    </citation>
    <scope>NUCLEOTIDE SEQUENCE [LARGE SCALE GENOMIC DNA]</scope>
    <source>
        <strain evidence="4">SDA103</strain>
    </source>
</reference>
<feature type="compositionally biased region" description="Basic and acidic residues" evidence="2">
    <location>
        <begin position="287"/>
        <end position="297"/>
    </location>
</feature>
<sequence length="1660" mass="182926">MFAPFVIVVYESLSCPHCEKLGLNIIYLLLERGKYPEDAGKVKNVQDLEDFSEDQWVVYLLRTNKGLMNNSHKQTQSWIIQDAEERLTECVKMSVTSWFLVSSSGTRHRLPREMIFVGREDCELMLQSRSVDKQHAVINYDPTTDEHLVKDLGSLNGTFVNDLRIPDQTYITLKLSDVVRFGYDSHVYIMERSQHKVPEEALKHEKYTSQLQVGVNPLELGKTEQVDEKTRASDVPRSNHEKTERKSNTEPPVSKPTPLYGQPSWWGDDDDEDHKREPGESISNHSSAEKQKEDSRQEVNGSSSEHQGKTVYLSRRDASYFEITTKELQSRSRTTEQEVQVIPTKEPVNKAPPTPPVMQSHASFTIEFDDCTPGKIKIKDHVTKFSFRQRKNPSKESLVTPTEVMSSESKVADWLVQTDTSVMRRNSRSDDLYTTKSDLSINKNTLKDGHHHEDGTQSDSEDPVSNPQDLSKELTPQQLFTPPEREEPPMTSTPRCPNQPKKDPQQAFVINFLDNEVRKSRSQSFTNSVSPAEFHMALKRRTEKTKGAVQSGESLTSSAVQNTPTQRFTVPLKGSDGPQRAGSLRREKSDILGSASNFSSRSASSRPFGSVGRKSRVALDFLTGTEFLTVSKPSSTDKSEKSPSSTYSKAYSIVSAVADNASQSQPSAMDQTHVLSPSQQLEPSTPLLTPISTSCADEKTPKGPRQEEDDTLSDAGTYTIETEGPDKEVEEARNLIDQVFGVLECPEYSTQPSGASVYRSVEGDREAQDSLPVSENNPDPTLGHNPGYRDPATGPAQAASKGLSTGNAKWVSRWASLADGYSDSGPISGQIDISTQMDLSGVGQIIPQSMHNRTNDSTGADDGQIYRARRILPQLPTRGEGQVPPPSIHVQPETYVERNIQGSLQKDHQKLYVSADLDPDSLSDASKSDDGSIIELGRKTSTGKAERICTEDKADTSSKQDVMADKMVKDQDCTAKFSTATLTRQQGSSRKSGDSSVSPPGKDASTCKENAASLMRQESFTKHRASDDIHFMKLPNISSPESSNDTNAFKGVCNQDTQSYLKETENSLAVLEAKLQAQKHNRAPCAQEESLSGESDVDTSSTVSQRSSKNSGTSAPKKPLIVSELLKGKKSASQRAKEQNLSGNLQSRKCRDISADSNYKESGKTSQRSTMHHWSDAVSDQESGTQPVHRKYTIPLQNESSRRTLKGTVTQALARIGSFSAPKPTRTSMLRRARLGDASDNDGTETDRTSQNSDANSSSAKTQESKKLSRLDILALPRRRTSSFTTPSDTESSAVRTGFSNRSEADSGFSARKASVPDIKTGTQKGSGTTGRQPIIRGRSSSAKYTSSTASSRRRQKGSDYASTSEDEYESNYSMVKHKRSHHSGALHSSRIQTPDQVRPPSRSRDSEGEGHESDNFQNWTTHSAEIARLSQDLAKDLAILAQEIHNVAGDGETPNTAPVDAAEPASAVSSCKELRQQIPETSLNYSKVRQSSAMSRNPDQTVSDKGLKHQSWKQEQVAMDHSMLNPVSQLSMAIRENTEQLTEKIKLLFHNKKEVWEEIETVLDADDDSPPLESPNKEIMSIIRDLRGIQKRLEVINTVIEPSGNVSLVKSSPVLSRSSAGLSSVRASSRDWRAAAPQRAAGSSAGARRFGRGNDGRVL</sequence>
<proteinExistence type="inferred from homology"/>
<name>A0A9F7RE44_ICTPU</name>
<feature type="compositionally biased region" description="Polar residues" evidence="2">
    <location>
        <begin position="551"/>
        <end position="568"/>
    </location>
</feature>
<dbReference type="Pfam" id="PF15308">
    <property type="entry name" value="CEP170_C"/>
    <property type="match status" value="1"/>
</dbReference>
<feature type="compositionally biased region" description="Low complexity" evidence="2">
    <location>
        <begin position="988"/>
        <end position="998"/>
    </location>
</feature>
<feature type="compositionally biased region" description="Polar residues" evidence="2">
    <location>
        <begin position="1131"/>
        <end position="1147"/>
    </location>
</feature>
<feature type="compositionally biased region" description="Basic residues" evidence="2">
    <location>
        <begin position="1376"/>
        <end position="1385"/>
    </location>
</feature>
<dbReference type="InterPro" id="IPR000253">
    <property type="entry name" value="FHA_dom"/>
</dbReference>
<feature type="compositionally biased region" description="Basic and acidic residues" evidence="2">
    <location>
        <begin position="944"/>
        <end position="960"/>
    </location>
</feature>
<feature type="compositionally biased region" description="Basic and acidic residues" evidence="2">
    <location>
        <begin position="696"/>
        <end position="706"/>
    </location>
</feature>
<evidence type="ECO:0000256" key="2">
    <source>
        <dbReference type="SAM" id="MobiDB-lite"/>
    </source>
</evidence>
<feature type="region of interest" description="Disordered" evidence="2">
    <location>
        <begin position="1079"/>
        <end position="1204"/>
    </location>
</feature>
<feature type="compositionally biased region" description="Polar residues" evidence="2">
    <location>
        <begin position="463"/>
        <end position="480"/>
    </location>
</feature>
<dbReference type="GeneID" id="108269609"/>
<feature type="compositionally biased region" description="Basic and acidic residues" evidence="2">
    <location>
        <begin position="1149"/>
        <end position="1163"/>
    </location>
</feature>
<dbReference type="PANTHER" id="PTHR15715">
    <property type="entry name" value="CENTROSOMAL PROTEIN OF 170 KDA"/>
    <property type="match status" value="1"/>
</dbReference>
<dbReference type="CTD" id="792564"/>
<dbReference type="OrthoDB" id="444265at2759"/>
<feature type="region of interest" description="Disordered" evidence="2">
    <location>
        <begin position="1216"/>
        <end position="1420"/>
    </location>
</feature>
<feature type="compositionally biased region" description="Polar residues" evidence="2">
    <location>
        <begin position="1089"/>
        <end position="1114"/>
    </location>
</feature>
<feature type="region of interest" description="Disordered" evidence="2">
    <location>
        <begin position="628"/>
        <end position="647"/>
    </location>
</feature>
<feature type="region of interest" description="Disordered" evidence="2">
    <location>
        <begin position="982"/>
        <end position="1010"/>
    </location>
</feature>
<feature type="domain" description="FHA" evidence="3">
    <location>
        <begin position="115"/>
        <end position="165"/>
    </location>
</feature>
<dbReference type="InterPro" id="IPR051176">
    <property type="entry name" value="Cent_Immune-Sig_Mod"/>
</dbReference>
<accession>A0A9F7RE44</accession>
<feature type="compositionally biased region" description="Low complexity" evidence="2">
    <location>
        <begin position="593"/>
        <end position="610"/>
    </location>
</feature>
<dbReference type="RefSeq" id="XP_053538462.1">
    <property type="nucleotide sequence ID" value="XM_053682487.1"/>
</dbReference>
<feature type="region of interest" description="Disordered" evidence="2">
    <location>
        <begin position="941"/>
        <end position="960"/>
    </location>
</feature>
<dbReference type="SMART" id="SM00240">
    <property type="entry name" value="FHA"/>
    <property type="match status" value="1"/>
</dbReference>
<dbReference type="PROSITE" id="PS50006">
    <property type="entry name" value="FHA_DOMAIN"/>
    <property type="match status" value="1"/>
</dbReference>
<dbReference type="CDD" id="cd22725">
    <property type="entry name" value="FHA_Cep170B"/>
    <property type="match status" value="1"/>
</dbReference>
<dbReference type="InterPro" id="IPR008984">
    <property type="entry name" value="SMAD_FHA_dom_sf"/>
</dbReference>
<feature type="compositionally biased region" description="Polar residues" evidence="2">
    <location>
        <begin position="1486"/>
        <end position="1504"/>
    </location>
</feature>
<dbReference type="InterPro" id="IPR029300">
    <property type="entry name" value="CEP170_C"/>
</dbReference>
<feature type="compositionally biased region" description="Polar residues" evidence="2">
    <location>
        <begin position="1282"/>
        <end position="1302"/>
    </location>
</feature>
<feature type="region of interest" description="Disordered" evidence="2">
    <location>
        <begin position="1627"/>
        <end position="1660"/>
    </location>
</feature>
<dbReference type="PANTHER" id="PTHR15715:SF18">
    <property type="entry name" value="CENTROSOMAL PROTEIN OF 170 KDA PROTEIN B"/>
    <property type="match status" value="1"/>
</dbReference>
<feature type="compositionally biased region" description="Basic and acidic residues" evidence="2">
    <location>
        <begin position="221"/>
        <end position="248"/>
    </location>
</feature>
<evidence type="ECO:0000259" key="3">
    <source>
        <dbReference type="PROSITE" id="PS50006"/>
    </source>
</evidence>
<gene>
    <name evidence="5" type="primary">cep170ba</name>
</gene>
<keyword evidence="4" id="KW-1185">Reference proteome</keyword>
<dbReference type="SUPFAM" id="SSF49879">
    <property type="entry name" value="SMAD/FHA domain"/>
    <property type="match status" value="1"/>
</dbReference>
<feature type="region of interest" description="Disordered" evidence="2">
    <location>
        <begin position="747"/>
        <end position="804"/>
    </location>
</feature>
<feature type="compositionally biased region" description="Low complexity" evidence="2">
    <location>
        <begin position="1320"/>
        <end position="1351"/>
    </location>
</feature>
<feature type="compositionally biased region" description="Basic and acidic residues" evidence="2">
    <location>
        <begin position="445"/>
        <end position="455"/>
    </location>
</feature>
<feature type="region of interest" description="Disordered" evidence="2">
    <location>
        <begin position="547"/>
        <end position="611"/>
    </location>
</feature>
<feature type="region of interest" description="Disordered" evidence="2">
    <location>
        <begin position="443"/>
        <end position="503"/>
    </location>
</feature>
<protein>
    <submittedName>
        <fullName evidence="5">Centrosomal protein of 170 kDa protein B isoform X1</fullName>
    </submittedName>
</protein>
<feature type="region of interest" description="Disordered" evidence="2">
    <location>
        <begin position="213"/>
        <end position="313"/>
    </location>
</feature>
<dbReference type="Proteomes" id="UP000221080">
    <property type="component" value="Chromosome 9"/>
</dbReference>
<comment type="similarity">
    <text evidence="1">Belongs to the CEP170 family.</text>
</comment>
<reference evidence="5" key="2">
    <citation type="submission" date="2025-08" db="UniProtKB">
        <authorList>
            <consortium name="RefSeq"/>
        </authorList>
    </citation>
    <scope>IDENTIFICATION</scope>
    <source>
        <tissue evidence="5">Blood</tissue>
    </source>
</reference>
<evidence type="ECO:0000256" key="1">
    <source>
        <dbReference type="ARBA" id="ARBA00010436"/>
    </source>
</evidence>
<feature type="compositionally biased region" description="Polar residues" evidence="2">
    <location>
        <begin position="660"/>
        <end position="695"/>
    </location>
</feature>
<feature type="region of interest" description="Disordered" evidence="2">
    <location>
        <begin position="1486"/>
        <end position="1507"/>
    </location>
</feature>